<gene>
    <name evidence="2" type="ORF">G5B40_19330</name>
</gene>
<keyword evidence="1" id="KW-0472">Membrane</keyword>
<dbReference type="EMBL" id="CP049056">
    <property type="protein sequence ID" value="QIE57408.1"/>
    <property type="molecule type" value="Genomic_DNA"/>
</dbReference>
<reference evidence="2 3" key="1">
    <citation type="submission" date="2020-02" db="EMBL/GenBank/DDBJ databases">
        <title>complete genome sequence of Rhodobacteraceae bacterium.</title>
        <authorList>
            <person name="Park J."/>
            <person name="Kim Y.-S."/>
            <person name="Kim K.-H."/>
        </authorList>
    </citation>
    <scope>NUCLEOTIDE SEQUENCE [LARGE SCALE GENOMIC DNA]</scope>
    <source>
        <strain evidence="2 3">RR4-56</strain>
    </source>
</reference>
<sequence length="365" mass="39225">MEILEGAAAFAVVMIVLSTIVTGIAEAFLRLLAVRQIVLADAIERLIVDEIVPSVKTELAGVLDADGDGRLSTADVDMLKDKLSLSPLTAKAAKIPFASMRFGHEKITTYSLLQRLAKSELGDALAKYGRSELREKLTDIARTYERYAAAAAERFRYKAHRYTAIAAVLFAFGANVDAGRVFVYLMDDPGARQTLFARAEAAKVENDAAVARLKAAQTGVEEATLDEVSESIEGLSDSLVAFRTDVRLPIGPSYYPYCGSGLAELTIFGWKLDGVFAATGCAGNVDRSYFGWAAYTLLAGVLIGLGGPFWYRVYASLSRVISVARSVGVGGETIDEKSADQPASHKALTQEDIVTTFQVARAGRT</sequence>
<dbReference type="RefSeq" id="WP_165102276.1">
    <property type="nucleotide sequence ID" value="NZ_CP049056.1"/>
</dbReference>
<name>A0A7M3T5X7_9RHOB</name>
<dbReference type="AlphaFoldDB" id="A0A7M3T5X7"/>
<dbReference type="KEGG" id="hdh:G5B40_19330"/>
<feature type="transmembrane region" description="Helical" evidence="1">
    <location>
        <begin position="292"/>
        <end position="311"/>
    </location>
</feature>
<keyword evidence="1" id="KW-1133">Transmembrane helix</keyword>
<feature type="transmembrane region" description="Helical" evidence="1">
    <location>
        <begin position="6"/>
        <end position="29"/>
    </location>
</feature>
<evidence type="ECO:0000256" key="1">
    <source>
        <dbReference type="SAM" id="Phobius"/>
    </source>
</evidence>
<evidence type="ECO:0000313" key="2">
    <source>
        <dbReference type="EMBL" id="QIE57408.1"/>
    </source>
</evidence>
<dbReference type="Proteomes" id="UP000503336">
    <property type="component" value="Chromosome"/>
</dbReference>
<feature type="transmembrane region" description="Helical" evidence="1">
    <location>
        <begin position="164"/>
        <end position="186"/>
    </location>
</feature>
<accession>A0A7M3T5X7</accession>
<keyword evidence="3" id="KW-1185">Reference proteome</keyword>
<evidence type="ECO:0000313" key="3">
    <source>
        <dbReference type="Proteomes" id="UP000503336"/>
    </source>
</evidence>
<dbReference type="PROSITE" id="PS00018">
    <property type="entry name" value="EF_HAND_1"/>
    <property type="match status" value="1"/>
</dbReference>
<keyword evidence="1" id="KW-0812">Transmembrane</keyword>
<proteinExistence type="predicted"/>
<evidence type="ECO:0008006" key="4">
    <source>
        <dbReference type="Google" id="ProtNLM"/>
    </source>
</evidence>
<organism evidence="2 3">
    <name type="scientific">Pikeienuella piscinae</name>
    <dbReference type="NCBI Taxonomy" id="2748098"/>
    <lineage>
        <taxon>Bacteria</taxon>
        <taxon>Pseudomonadati</taxon>
        <taxon>Pseudomonadota</taxon>
        <taxon>Alphaproteobacteria</taxon>
        <taxon>Rhodobacterales</taxon>
        <taxon>Paracoccaceae</taxon>
        <taxon>Pikeienuella</taxon>
    </lineage>
</organism>
<protein>
    <recommendedName>
        <fullName evidence="4">EF-hand domain-containing protein</fullName>
    </recommendedName>
</protein>
<dbReference type="InterPro" id="IPR018247">
    <property type="entry name" value="EF_Hand_1_Ca_BS"/>
</dbReference>